<dbReference type="OrthoDB" id="8442869at2"/>
<evidence type="ECO:0000313" key="2">
    <source>
        <dbReference type="Proteomes" id="UP000254889"/>
    </source>
</evidence>
<accession>A0A346A280</accession>
<evidence type="ECO:0000313" key="1">
    <source>
        <dbReference type="EMBL" id="AXK83277.1"/>
    </source>
</evidence>
<protein>
    <submittedName>
        <fullName evidence="1">Uncharacterized protein</fullName>
    </submittedName>
</protein>
<dbReference type="AlphaFoldDB" id="A0A346A280"/>
<dbReference type="EMBL" id="CP031417">
    <property type="protein sequence ID" value="AXK83277.1"/>
    <property type="molecule type" value="Genomic_DNA"/>
</dbReference>
<proteinExistence type="predicted"/>
<gene>
    <name evidence="1" type="ORF">DW352_23810</name>
</gene>
<dbReference type="Proteomes" id="UP000254889">
    <property type="component" value="Chromosome"/>
</dbReference>
<name>A0A346A280_9HYPH</name>
<reference evidence="1 2" key="1">
    <citation type="submission" date="2018-07" db="EMBL/GenBank/DDBJ databases">
        <authorList>
            <person name="Quirk P.G."/>
            <person name="Krulwich T.A."/>
        </authorList>
    </citation>
    <scope>NUCLEOTIDE SEQUENCE [LARGE SCALE GENOMIC DNA]</scope>
    <source>
        <strain evidence="1 2">CC-BB4</strain>
    </source>
</reference>
<dbReference type="KEGG" id="ptaw:DW352_23810"/>
<organism evidence="1 2">
    <name type="scientific">Pseudolabrys taiwanensis</name>
    <dbReference type="NCBI Taxonomy" id="331696"/>
    <lineage>
        <taxon>Bacteria</taxon>
        <taxon>Pseudomonadati</taxon>
        <taxon>Pseudomonadota</taxon>
        <taxon>Alphaproteobacteria</taxon>
        <taxon>Hyphomicrobiales</taxon>
        <taxon>Xanthobacteraceae</taxon>
        <taxon>Pseudolabrys</taxon>
    </lineage>
</organism>
<sequence length="277" mass="28242">MLALGAAPVAAQEQSVQFDAAEQSAPLGADESALLGRALQYDPATLGDASGKSLKVPTLKRDKTFDISRASAEPDGSGTVVVRQTLSPEWGAKVGADLNLSGSNPVSYQPQAPLDAYSRRTGGGAAWASIDVTDAATIDARVDPNNDQGRLAGTVKHSMPVGSALSVTVQNSLSVTDTYGTQGPSAPAGLPMMALPQDSGSGRSQVFGNEQAVKFNVVPTGTTLAAALASTSDDPVTHNTFSASQKLLGPLSVTTSVSDVGQATVNKSISAGFKLNW</sequence>
<keyword evidence="2" id="KW-1185">Reference proteome</keyword>